<dbReference type="EMBL" id="CAJVPY010006737">
    <property type="protein sequence ID" value="CAG8668368.1"/>
    <property type="molecule type" value="Genomic_DNA"/>
</dbReference>
<protein>
    <submittedName>
        <fullName evidence="1">16478_t:CDS:1</fullName>
    </submittedName>
</protein>
<keyword evidence="2" id="KW-1185">Reference proteome</keyword>
<proteinExistence type="predicted"/>
<organism evidence="1 2">
    <name type="scientific">Dentiscutata erythropus</name>
    <dbReference type="NCBI Taxonomy" id="1348616"/>
    <lineage>
        <taxon>Eukaryota</taxon>
        <taxon>Fungi</taxon>
        <taxon>Fungi incertae sedis</taxon>
        <taxon>Mucoromycota</taxon>
        <taxon>Glomeromycotina</taxon>
        <taxon>Glomeromycetes</taxon>
        <taxon>Diversisporales</taxon>
        <taxon>Gigasporaceae</taxon>
        <taxon>Dentiscutata</taxon>
    </lineage>
</organism>
<gene>
    <name evidence="1" type="ORF">DERYTH_LOCUS11092</name>
</gene>
<sequence>MGECIFCYYTNLPIEVFVYENKTYKTCAICKATRAKKANTKKNTFANNINSEKTSVKTISIEEISNHIADLISSLEHNAILSSTLYIKLDETMLCAVGTDVEVMAKLIVDEIEEGDNFGWM</sequence>
<name>A0A9N9H943_9GLOM</name>
<evidence type="ECO:0000313" key="1">
    <source>
        <dbReference type="EMBL" id="CAG8668368.1"/>
    </source>
</evidence>
<dbReference type="OrthoDB" id="10456348at2759"/>
<reference evidence="1" key="1">
    <citation type="submission" date="2021-06" db="EMBL/GenBank/DDBJ databases">
        <authorList>
            <person name="Kallberg Y."/>
            <person name="Tangrot J."/>
            <person name="Rosling A."/>
        </authorList>
    </citation>
    <scope>NUCLEOTIDE SEQUENCE</scope>
    <source>
        <strain evidence="1">MA453B</strain>
    </source>
</reference>
<dbReference type="Proteomes" id="UP000789405">
    <property type="component" value="Unassembled WGS sequence"/>
</dbReference>
<comment type="caution">
    <text evidence="1">The sequence shown here is derived from an EMBL/GenBank/DDBJ whole genome shotgun (WGS) entry which is preliminary data.</text>
</comment>
<evidence type="ECO:0000313" key="2">
    <source>
        <dbReference type="Proteomes" id="UP000789405"/>
    </source>
</evidence>
<dbReference type="AlphaFoldDB" id="A0A9N9H943"/>
<accession>A0A9N9H943</accession>